<gene>
    <name evidence="4" type="ORF">TorRG33x02_153050</name>
</gene>
<dbReference type="PANTHER" id="PTHR36766">
    <property type="entry name" value="PLANT BROAD-SPECTRUM MILDEW RESISTANCE PROTEIN RPW8"/>
    <property type="match status" value="1"/>
</dbReference>
<dbReference type="AlphaFoldDB" id="A0A2P5ETP7"/>
<dbReference type="PANTHER" id="PTHR36766:SF30">
    <property type="entry name" value="TIR-NBS TYPE DISEASE RESISTANCE PROTEIN-RELATED"/>
    <property type="match status" value="1"/>
</dbReference>
<dbReference type="InterPro" id="IPR002182">
    <property type="entry name" value="NB-ARC"/>
</dbReference>
<feature type="domain" description="NB-ARC" evidence="3">
    <location>
        <begin position="464"/>
        <end position="635"/>
    </location>
</feature>
<keyword evidence="2" id="KW-0472">Membrane</keyword>
<organism evidence="4 5">
    <name type="scientific">Trema orientale</name>
    <name type="common">Charcoal tree</name>
    <name type="synonym">Celtis orientalis</name>
    <dbReference type="NCBI Taxonomy" id="63057"/>
    <lineage>
        <taxon>Eukaryota</taxon>
        <taxon>Viridiplantae</taxon>
        <taxon>Streptophyta</taxon>
        <taxon>Embryophyta</taxon>
        <taxon>Tracheophyta</taxon>
        <taxon>Spermatophyta</taxon>
        <taxon>Magnoliopsida</taxon>
        <taxon>eudicotyledons</taxon>
        <taxon>Gunneridae</taxon>
        <taxon>Pentapetalae</taxon>
        <taxon>rosids</taxon>
        <taxon>fabids</taxon>
        <taxon>Rosales</taxon>
        <taxon>Cannabaceae</taxon>
        <taxon>Trema</taxon>
    </lineage>
</organism>
<sequence>MVILYILISGLFFLLMVMISSYVTFQYLEENYTWISREWRLLDALSKDFQTAYRAVDQTKRRASQVWKSELNLRGLTLKLSQIETRWIKKAGKVASDAKRWAEELERLMAERREMDAVQRHVLVLKKVALIFELAFGLHRTKGDIKNQLDKNKKYTNYIIGLLEDSRIKVRRVQDRPIDDSRKSRVPVIPHPGPVVPLALERLIDETPNYLVGGSEMVEQIQFVLIQLQLLEAFMRDLRGLRLESNIESVWLEEARETNVQVQYDIKTFLVAASNQNRNVFSGWIWRRKFKQILKHVASELSHFLELKERYGFTFMKRVSSKGYAFRIPLPPNQTWIMDKIRSELIGMQDDQLINSLCSELEDAQKLLSDQEANQGATKTRMACFKVLRKRLKDTLKLLKDDEKALISMRRACFQLLKKMAPNAVSSREKKTKSLQKVVGLLKKCIQVYMISVVEDSCSVVGLEEDIHKLVWKLTADSEQGSIISIVGMRGIGKTTLAQEICTHRLVINRFSVCRLVSMREEYHHNNTLLLKSFGNQILDTQDERPEKEYWIKKIKDFLKEKCCLIVLDNLFSKEAWDYLHKHVLALEEMGNGSKIMLTTRSKEVATHANPSSTSIHRLRLRNREESWEFFTQMVHCPDTGLETLAKEVVARTGGLPLAILHLGYLLSWEKVTKEELSRALELVSQGQNQTPWLENRDIYLQLQSSSTVLDRCLSYFELFPRDFEVPVKRLVAL</sequence>
<dbReference type="SUPFAM" id="SSF52540">
    <property type="entry name" value="P-loop containing nucleoside triphosphate hydrolases"/>
    <property type="match status" value="1"/>
</dbReference>
<feature type="transmembrane region" description="Helical" evidence="2">
    <location>
        <begin position="6"/>
        <end position="28"/>
    </location>
</feature>
<dbReference type="InterPro" id="IPR042197">
    <property type="entry name" value="Apaf_helical"/>
</dbReference>
<accession>A0A2P5ETP7</accession>
<dbReference type="Gene3D" id="3.40.50.300">
    <property type="entry name" value="P-loop containing nucleotide triphosphate hydrolases"/>
    <property type="match status" value="1"/>
</dbReference>
<dbReference type="InterPro" id="IPR027417">
    <property type="entry name" value="P-loop_NTPase"/>
</dbReference>
<dbReference type="EMBL" id="JXTC01000100">
    <property type="protein sequence ID" value="PON88922.1"/>
    <property type="molecule type" value="Genomic_DNA"/>
</dbReference>
<evidence type="ECO:0000259" key="3">
    <source>
        <dbReference type="Pfam" id="PF00931"/>
    </source>
</evidence>
<dbReference type="Pfam" id="PF00931">
    <property type="entry name" value="NB-ARC"/>
    <property type="match status" value="1"/>
</dbReference>
<name>A0A2P5ETP7_TREOI</name>
<keyword evidence="2" id="KW-0812">Transmembrane</keyword>
<keyword evidence="2" id="KW-1133">Transmembrane helix</keyword>
<dbReference type="Proteomes" id="UP000237000">
    <property type="component" value="Unassembled WGS sequence"/>
</dbReference>
<dbReference type="InParanoid" id="A0A2P5ETP7"/>
<evidence type="ECO:0000313" key="4">
    <source>
        <dbReference type="EMBL" id="PON88922.1"/>
    </source>
</evidence>
<comment type="caution">
    <text evidence="4">The sequence shown here is derived from an EMBL/GenBank/DDBJ whole genome shotgun (WGS) entry which is preliminary data.</text>
</comment>
<dbReference type="PRINTS" id="PR00364">
    <property type="entry name" value="DISEASERSIST"/>
</dbReference>
<proteinExistence type="predicted"/>
<evidence type="ECO:0000313" key="5">
    <source>
        <dbReference type="Proteomes" id="UP000237000"/>
    </source>
</evidence>
<dbReference type="GO" id="GO:0043531">
    <property type="term" value="F:ADP binding"/>
    <property type="evidence" value="ECO:0007669"/>
    <property type="project" value="InterPro"/>
</dbReference>
<keyword evidence="5" id="KW-1185">Reference proteome</keyword>
<evidence type="ECO:0000256" key="2">
    <source>
        <dbReference type="SAM" id="Phobius"/>
    </source>
</evidence>
<dbReference type="GO" id="GO:0006952">
    <property type="term" value="P:defense response"/>
    <property type="evidence" value="ECO:0007669"/>
    <property type="project" value="UniProtKB-KW"/>
</dbReference>
<dbReference type="Gene3D" id="1.10.8.430">
    <property type="entry name" value="Helical domain of apoptotic protease-activating factors"/>
    <property type="match status" value="1"/>
</dbReference>
<dbReference type="OrthoDB" id="611536at2759"/>
<reference evidence="5" key="1">
    <citation type="submission" date="2016-06" db="EMBL/GenBank/DDBJ databases">
        <title>Parallel loss of symbiosis genes in relatives of nitrogen-fixing non-legume Parasponia.</title>
        <authorList>
            <person name="Van Velzen R."/>
            <person name="Holmer R."/>
            <person name="Bu F."/>
            <person name="Rutten L."/>
            <person name="Van Zeijl A."/>
            <person name="Liu W."/>
            <person name="Santuari L."/>
            <person name="Cao Q."/>
            <person name="Sharma T."/>
            <person name="Shen D."/>
            <person name="Roswanjaya Y."/>
            <person name="Wardhani T."/>
            <person name="Kalhor M.S."/>
            <person name="Jansen J."/>
            <person name="Van den Hoogen J."/>
            <person name="Gungor B."/>
            <person name="Hartog M."/>
            <person name="Hontelez J."/>
            <person name="Verver J."/>
            <person name="Yang W.-C."/>
            <person name="Schijlen E."/>
            <person name="Repin R."/>
            <person name="Schilthuizen M."/>
            <person name="Schranz E."/>
            <person name="Heidstra R."/>
            <person name="Miyata K."/>
            <person name="Fedorova E."/>
            <person name="Kohlen W."/>
            <person name="Bisseling T."/>
            <person name="Smit S."/>
            <person name="Geurts R."/>
        </authorList>
    </citation>
    <scope>NUCLEOTIDE SEQUENCE [LARGE SCALE GENOMIC DNA]</scope>
    <source>
        <strain evidence="5">cv. RG33-2</strain>
    </source>
</reference>
<evidence type="ECO:0000256" key="1">
    <source>
        <dbReference type="ARBA" id="ARBA00022821"/>
    </source>
</evidence>
<keyword evidence="1" id="KW-0611">Plant defense</keyword>
<protein>
    <submittedName>
        <fullName evidence="4">NB-ARC domain containing protein</fullName>
    </submittedName>
</protein>